<dbReference type="InterPro" id="IPR058702">
    <property type="entry name" value="MafI2-like"/>
</dbReference>
<evidence type="ECO:0000313" key="2">
    <source>
        <dbReference type="Proteomes" id="UP001321748"/>
    </source>
</evidence>
<keyword evidence="2" id="KW-1185">Reference proteome</keyword>
<protein>
    <submittedName>
        <fullName evidence="1">Uncharacterized protein</fullName>
    </submittedName>
</protein>
<dbReference type="Pfam" id="PF26541">
    <property type="entry name" value="MafI2"/>
    <property type="match status" value="1"/>
</dbReference>
<reference evidence="1 2" key="1">
    <citation type="journal article" date="2023" name="Microbiol. Spectr.">
        <title>Symbiosis of Carpenter Bees with Uncharacterized Lactic Acid Bacteria Showing NAD Auxotrophy.</title>
        <authorList>
            <person name="Kawasaki S."/>
            <person name="Ozawa K."/>
            <person name="Mori T."/>
            <person name="Yamamoto A."/>
            <person name="Ito M."/>
            <person name="Ohkuma M."/>
            <person name="Sakamoto M."/>
            <person name="Matsutani M."/>
        </authorList>
    </citation>
    <scope>NUCLEOTIDE SEQUENCE [LARGE SCALE GENOMIC DNA]</scope>
    <source>
        <strain evidence="1 2">KimH</strain>
    </source>
</reference>
<organism evidence="1 2">
    <name type="scientific">Bombiscardovia apis</name>
    <dbReference type="NCBI Taxonomy" id="2932182"/>
    <lineage>
        <taxon>Bacteria</taxon>
        <taxon>Bacillati</taxon>
        <taxon>Actinomycetota</taxon>
        <taxon>Actinomycetes</taxon>
        <taxon>Bifidobacteriales</taxon>
        <taxon>Bifidobacteriaceae</taxon>
        <taxon>Bombiscardovia</taxon>
    </lineage>
</organism>
<evidence type="ECO:0000313" key="1">
    <source>
        <dbReference type="EMBL" id="BDR54546.1"/>
    </source>
</evidence>
<sequence>MDREPLEEDYESISSVETEMFSAVGNDFISHSDLECIHEIEIIANLDRLDGFVYVRKEY</sequence>
<dbReference type="Proteomes" id="UP001321748">
    <property type="component" value="Chromosome"/>
</dbReference>
<dbReference type="EMBL" id="AP026800">
    <property type="protein sequence ID" value="BDR54546.1"/>
    <property type="molecule type" value="Genomic_DNA"/>
</dbReference>
<name>A0ABM8BCD4_9BIFI</name>
<gene>
    <name evidence="1" type="ORF">KIMH_06570</name>
</gene>
<accession>A0ABM8BCD4</accession>
<proteinExistence type="predicted"/>